<proteinExistence type="inferred from homology"/>
<evidence type="ECO:0000256" key="3">
    <source>
        <dbReference type="ARBA" id="ARBA00022448"/>
    </source>
</evidence>
<dbReference type="InterPro" id="IPR038377">
    <property type="entry name" value="Na/Glc_symporter_sf"/>
</dbReference>
<feature type="transmembrane region" description="Helical" evidence="8">
    <location>
        <begin position="113"/>
        <end position="135"/>
    </location>
</feature>
<dbReference type="Gene3D" id="1.20.1730.10">
    <property type="entry name" value="Sodium/glucose cotransporter"/>
    <property type="match status" value="1"/>
</dbReference>
<evidence type="ECO:0000256" key="6">
    <source>
        <dbReference type="ARBA" id="ARBA00023136"/>
    </source>
</evidence>
<comment type="caution">
    <text evidence="9">The sequence shown here is derived from an EMBL/GenBank/DDBJ whole genome shotgun (WGS) entry which is preliminary data.</text>
</comment>
<reference evidence="9 10" key="1">
    <citation type="submission" date="2018-09" db="EMBL/GenBank/DDBJ databases">
        <title>Comparative genomics of Leucobacter spp.</title>
        <authorList>
            <person name="Reis A.C."/>
            <person name="Kolvenbach B.A."/>
            <person name="Corvini P.F.X."/>
            <person name="Nunes O.C."/>
        </authorList>
    </citation>
    <scope>NUCLEOTIDE SEQUENCE [LARGE SCALE GENOMIC DNA]</scope>
    <source>
        <strain evidence="9 10">L-1</strain>
    </source>
</reference>
<feature type="transmembrane region" description="Helical" evidence="8">
    <location>
        <begin position="44"/>
        <end position="65"/>
    </location>
</feature>
<dbReference type="Pfam" id="PF00474">
    <property type="entry name" value="SSF"/>
    <property type="match status" value="1"/>
</dbReference>
<feature type="transmembrane region" description="Helical" evidence="8">
    <location>
        <begin position="141"/>
        <end position="166"/>
    </location>
</feature>
<evidence type="ECO:0000256" key="1">
    <source>
        <dbReference type="ARBA" id="ARBA00004141"/>
    </source>
</evidence>
<accession>A0ABS1SQ76</accession>
<keyword evidence="5 8" id="KW-1133">Transmembrane helix</keyword>
<gene>
    <name evidence="9" type="ORF">D3226_10045</name>
</gene>
<feature type="transmembrane region" description="Helical" evidence="8">
    <location>
        <begin position="378"/>
        <end position="399"/>
    </location>
</feature>
<evidence type="ECO:0000313" key="10">
    <source>
        <dbReference type="Proteomes" id="UP001646141"/>
    </source>
</evidence>
<keyword evidence="3" id="KW-0813">Transport</keyword>
<evidence type="ECO:0000256" key="2">
    <source>
        <dbReference type="ARBA" id="ARBA00006434"/>
    </source>
</evidence>
<keyword evidence="4 8" id="KW-0812">Transmembrane</keyword>
<evidence type="ECO:0000256" key="7">
    <source>
        <dbReference type="RuleBase" id="RU362091"/>
    </source>
</evidence>
<feature type="transmembrane region" description="Helical" evidence="8">
    <location>
        <begin position="300"/>
        <end position="333"/>
    </location>
</feature>
<sequence length="494" mass="52234">MTVIDWVIVACYLVIIVLIGLAGLKKVKTGRDFAVAGSSLPVGIVTATLAASYIGGSFAIGAAGATFREGYTYFFALLGFPLATIAVGIWVAPRLRRYAAETVGDVMEHHYGVVARVFTGLISMVVCAAILGAQIRALGTILEVFTGIDFTIGAIVLTLIVIVYSTAGGLWSDVRADVIHFAVLAVAIPVAILVAIRAVGTPAEIVASVPPEFFTVTGDKSLGFFISLFIGFVFGETLIQPYSQRAFAGANTKTVRKAFIYAGIFGIVFLFTTSSGGILARALDPTIPSDAAMPELINRVIPAGFTGLLVAGFIAIIMSSASSFLNSTTVVVVRDLWTLGGRRKIEDHTRLRFQRVMNLIIGVVALIVGLSFPNIIDILMVYFSTWAPTVIVPLLLGVLFDIRHRLAGPIAMVAGLLATWLWNGPLGEPFGILGLAVGLVTNLIVFFVVVAATPKKGMEPHGFDIVAPNTQAVETVWDETSGVSDDAAPATKEG</sequence>
<dbReference type="InterPro" id="IPR001734">
    <property type="entry name" value="Na/solute_symporter"/>
</dbReference>
<keyword evidence="6 8" id="KW-0472">Membrane</keyword>
<evidence type="ECO:0000256" key="8">
    <source>
        <dbReference type="SAM" id="Phobius"/>
    </source>
</evidence>
<feature type="transmembrane region" description="Helical" evidence="8">
    <location>
        <begin position="6"/>
        <end position="24"/>
    </location>
</feature>
<feature type="transmembrane region" description="Helical" evidence="8">
    <location>
        <begin position="178"/>
        <end position="200"/>
    </location>
</feature>
<name>A0ABS1SQ76_9MICO</name>
<protein>
    <submittedName>
        <fullName evidence="9">Sodium:solute symporter family protein</fullName>
    </submittedName>
</protein>
<feature type="transmembrane region" description="Helical" evidence="8">
    <location>
        <begin position="71"/>
        <end position="92"/>
    </location>
</feature>
<evidence type="ECO:0000313" key="9">
    <source>
        <dbReference type="EMBL" id="MBL3690299.1"/>
    </source>
</evidence>
<evidence type="ECO:0000256" key="5">
    <source>
        <dbReference type="ARBA" id="ARBA00022989"/>
    </source>
</evidence>
<dbReference type="RefSeq" id="WP_202382404.1">
    <property type="nucleotide sequence ID" value="NZ_BAAAMA010000001.1"/>
</dbReference>
<dbReference type="PANTHER" id="PTHR48086">
    <property type="entry name" value="SODIUM/PROLINE SYMPORTER-RELATED"/>
    <property type="match status" value="1"/>
</dbReference>
<comment type="similarity">
    <text evidence="2 7">Belongs to the sodium:solute symporter (SSF) (TC 2.A.21) family.</text>
</comment>
<evidence type="ECO:0000256" key="4">
    <source>
        <dbReference type="ARBA" id="ARBA00022692"/>
    </source>
</evidence>
<feature type="transmembrane region" description="Helical" evidence="8">
    <location>
        <begin position="429"/>
        <end position="452"/>
    </location>
</feature>
<dbReference type="PANTHER" id="PTHR48086:SF7">
    <property type="entry name" value="SODIUM-SOLUTE SYMPORTER-RELATED"/>
    <property type="match status" value="1"/>
</dbReference>
<dbReference type="InterPro" id="IPR050277">
    <property type="entry name" value="Sodium:Solute_Symporter"/>
</dbReference>
<dbReference type="PROSITE" id="PS50283">
    <property type="entry name" value="NA_SOLUT_SYMP_3"/>
    <property type="match status" value="1"/>
</dbReference>
<comment type="subcellular location">
    <subcellularLocation>
        <location evidence="1">Membrane</location>
        <topology evidence="1">Multi-pass membrane protein</topology>
    </subcellularLocation>
</comment>
<dbReference type="Proteomes" id="UP001646141">
    <property type="component" value="Unassembled WGS sequence"/>
</dbReference>
<organism evidence="9 10">
    <name type="scientific">Leucobacter chromiireducens subsp. chromiireducens</name>
    <dbReference type="NCBI Taxonomy" id="660067"/>
    <lineage>
        <taxon>Bacteria</taxon>
        <taxon>Bacillati</taxon>
        <taxon>Actinomycetota</taxon>
        <taxon>Actinomycetes</taxon>
        <taxon>Micrococcales</taxon>
        <taxon>Microbacteriaceae</taxon>
        <taxon>Leucobacter</taxon>
    </lineage>
</organism>
<feature type="transmembrane region" description="Helical" evidence="8">
    <location>
        <begin position="406"/>
        <end position="423"/>
    </location>
</feature>
<feature type="transmembrane region" description="Helical" evidence="8">
    <location>
        <begin position="220"/>
        <end position="239"/>
    </location>
</feature>
<dbReference type="EMBL" id="QYAD01000003">
    <property type="protein sequence ID" value="MBL3690299.1"/>
    <property type="molecule type" value="Genomic_DNA"/>
</dbReference>
<dbReference type="CDD" id="cd10322">
    <property type="entry name" value="SLC5sbd"/>
    <property type="match status" value="1"/>
</dbReference>
<keyword evidence="10" id="KW-1185">Reference proteome</keyword>
<feature type="transmembrane region" description="Helical" evidence="8">
    <location>
        <begin position="353"/>
        <end position="372"/>
    </location>
</feature>
<feature type="transmembrane region" description="Helical" evidence="8">
    <location>
        <begin position="259"/>
        <end position="280"/>
    </location>
</feature>